<dbReference type="RefSeq" id="WP_015756297.1">
    <property type="nucleotide sequence ID" value="NC_013216.1"/>
</dbReference>
<sequence length="96" mass="11276">MVTKIKGVLGQITTCIEVGEHSAAMRAVLHFTVLFDQFLCRNKHYLFEHEVVSLNICMKEMLGFMEDKNYRGLMETIQSTFINLLDDWDFNHKIYN</sequence>
<dbReference type="KEGG" id="dae:Dtox_0664"/>
<dbReference type="Proteomes" id="UP000002217">
    <property type="component" value="Chromosome"/>
</dbReference>
<reference evidence="1 2" key="1">
    <citation type="journal article" date="2009" name="Stand. Genomic Sci.">
        <title>Complete genome sequence of Desulfotomaculum acetoxidans type strain (5575).</title>
        <authorList>
            <person name="Spring S."/>
            <person name="Lapidus A."/>
            <person name="Schroder M."/>
            <person name="Gleim D."/>
            <person name="Sims D."/>
            <person name="Meincke L."/>
            <person name="Glavina Del Rio T."/>
            <person name="Tice H."/>
            <person name="Copeland A."/>
            <person name="Cheng J.F."/>
            <person name="Lucas S."/>
            <person name="Chen F."/>
            <person name="Nolan M."/>
            <person name="Bruce D."/>
            <person name="Goodwin L."/>
            <person name="Pitluck S."/>
            <person name="Ivanova N."/>
            <person name="Mavromatis K."/>
            <person name="Mikhailova N."/>
            <person name="Pati A."/>
            <person name="Chen A."/>
            <person name="Palaniappan K."/>
            <person name="Land M."/>
            <person name="Hauser L."/>
            <person name="Chang Y.J."/>
            <person name="Jeffries C.D."/>
            <person name="Chain P."/>
            <person name="Saunders E."/>
            <person name="Brettin T."/>
            <person name="Detter J.C."/>
            <person name="Goker M."/>
            <person name="Bristow J."/>
            <person name="Eisen J.A."/>
            <person name="Markowitz V."/>
            <person name="Hugenholtz P."/>
            <person name="Kyrpides N.C."/>
            <person name="Klenk H.P."/>
            <person name="Han C."/>
        </authorList>
    </citation>
    <scope>NUCLEOTIDE SEQUENCE [LARGE SCALE GENOMIC DNA]</scope>
    <source>
        <strain evidence="2">ATCC 49208 / DSM 771 / VKM B-1644</strain>
    </source>
</reference>
<organism evidence="1 2">
    <name type="scientific">Desulfofarcimen acetoxidans (strain ATCC 49208 / DSM 771 / KCTC 5769 / VKM B-1644 / 5575)</name>
    <name type="common">Desulfotomaculum acetoxidans</name>
    <dbReference type="NCBI Taxonomy" id="485916"/>
    <lineage>
        <taxon>Bacteria</taxon>
        <taxon>Bacillati</taxon>
        <taxon>Bacillota</taxon>
        <taxon>Clostridia</taxon>
        <taxon>Eubacteriales</taxon>
        <taxon>Peptococcaceae</taxon>
        <taxon>Desulfofarcimen</taxon>
    </lineage>
</organism>
<evidence type="ECO:0000313" key="2">
    <source>
        <dbReference type="Proteomes" id="UP000002217"/>
    </source>
</evidence>
<gene>
    <name evidence="1" type="ordered locus">Dtox_0664</name>
</gene>
<dbReference type="OrthoDB" id="1809132at2"/>
<keyword evidence="2" id="KW-1185">Reference proteome</keyword>
<protein>
    <submittedName>
        <fullName evidence="1">Uncharacterized protein</fullName>
    </submittedName>
</protein>
<accession>C8W1D4</accession>
<dbReference type="STRING" id="485916.Dtox_0664"/>
<name>C8W1D4_DESAS</name>
<dbReference type="HOGENOM" id="CLU_2355134_0_0_9"/>
<proteinExistence type="predicted"/>
<dbReference type="EMBL" id="CP001720">
    <property type="protein sequence ID" value="ACV61579.1"/>
    <property type="molecule type" value="Genomic_DNA"/>
</dbReference>
<evidence type="ECO:0000313" key="1">
    <source>
        <dbReference type="EMBL" id="ACV61579.1"/>
    </source>
</evidence>
<dbReference type="AlphaFoldDB" id="C8W1D4"/>